<sequence>MAAPTSGRVNLPKSPKEGFELAQSIYDRHLADGDKSELKQLVDTDWDIIGPTIAEGQEHHAEAERLKGLAEEAYRKRDAIFAKVEQANSDTASYLKGKYKKTPKILNGWGFNVDDTPKAKKKG</sequence>
<organism evidence="1 2">
    <name type="scientific">Hymenobacter aranciens</name>
    <dbReference type="NCBI Taxonomy" id="3063996"/>
    <lineage>
        <taxon>Bacteria</taxon>
        <taxon>Pseudomonadati</taxon>
        <taxon>Bacteroidota</taxon>
        <taxon>Cytophagia</taxon>
        <taxon>Cytophagales</taxon>
        <taxon>Hymenobacteraceae</taxon>
        <taxon>Hymenobacter</taxon>
    </lineage>
</organism>
<evidence type="ECO:0000313" key="1">
    <source>
        <dbReference type="EMBL" id="MDO7874430.1"/>
    </source>
</evidence>
<dbReference type="RefSeq" id="WP_305005747.1">
    <property type="nucleotide sequence ID" value="NZ_JAUQSY010000004.1"/>
</dbReference>
<comment type="caution">
    <text evidence="1">The sequence shown here is derived from an EMBL/GenBank/DDBJ whole genome shotgun (WGS) entry which is preliminary data.</text>
</comment>
<dbReference type="Proteomes" id="UP001176429">
    <property type="component" value="Unassembled WGS sequence"/>
</dbReference>
<evidence type="ECO:0000313" key="2">
    <source>
        <dbReference type="Proteomes" id="UP001176429"/>
    </source>
</evidence>
<dbReference type="EMBL" id="JAUQSY010000004">
    <property type="protein sequence ID" value="MDO7874430.1"/>
    <property type="molecule type" value="Genomic_DNA"/>
</dbReference>
<proteinExistence type="predicted"/>
<name>A0ABT9B876_9BACT</name>
<accession>A0ABT9B876</accession>
<reference evidence="1" key="1">
    <citation type="submission" date="2023-07" db="EMBL/GenBank/DDBJ databases">
        <authorList>
            <person name="Kim M.K."/>
        </authorList>
    </citation>
    <scope>NUCLEOTIDE SEQUENCE</scope>
    <source>
        <strain evidence="1">ASUV-10-1</strain>
    </source>
</reference>
<keyword evidence="2" id="KW-1185">Reference proteome</keyword>
<protein>
    <submittedName>
        <fullName evidence="1">Uncharacterized protein</fullName>
    </submittedName>
</protein>
<gene>
    <name evidence="1" type="ORF">Q5H93_06770</name>
</gene>